<dbReference type="GO" id="GO:0004053">
    <property type="term" value="F:arginase activity"/>
    <property type="evidence" value="ECO:0007669"/>
    <property type="project" value="TreeGrafter"/>
</dbReference>
<dbReference type="PROSITE" id="PS51409">
    <property type="entry name" value="ARGINASE_2"/>
    <property type="match status" value="1"/>
</dbReference>
<dbReference type="InParanoid" id="A0A2T0GX46"/>
<evidence type="ECO:0000256" key="1">
    <source>
        <dbReference type="ARBA" id="ARBA00022723"/>
    </source>
</evidence>
<reference evidence="5 6" key="1">
    <citation type="submission" date="2018-03" db="EMBL/GenBank/DDBJ databases">
        <title>Actinopolyspora mortivallis from Sahara, screening for active biomolecules.</title>
        <authorList>
            <person name="Selama O."/>
            <person name="Wellington E.M.H."/>
            <person name="Hacene H."/>
        </authorList>
    </citation>
    <scope>NUCLEOTIDE SEQUENCE [LARGE SCALE GENOMIC DNA]</scope>
    <source>
        <strain evidence="5 6">M5A</strain>
    </source>
</reference>
<dbReference type="GO" id="GO:0030145">
    <property type="term" value="F:manganese ion binding"/>
    <property type="evidence" value="ECO:0007669"/>
    <property type="project" value="TreeGrafter"/>
</dbReference>
<dbReference type="PANTHER" id="PTHR43782:SF3">
    <property type="entry name" value="ARGINASE"/>
    <property type="match status" value="1"/>
</dbReference>
<dbReference type="Pfam" id="PF00491">
    <property type="entry name" value="Arginase"/>
    <property type="match status" value="1"/>
</dbReference>
<dbReference type="SUPFAM" id="SSF52768">
    <property type="entry name" value="Arginase/deacetylase"/>
    <property type="match status" value="1"/>
</dbReference>
<evidence type="ECO:0000256" key="2">
    <source>
        <dbReference type="ARBA" id="ARBA00022801"/>
    </source>
</evidence>
<dbReference type="PANTHER" id="PTHR43782">
    <property type="entry name" value="ARGINASE"/>
    <property type="match status" value="1"/>
</dbReference>
<keyword evidence="2" id="KW-0378">Hydrolase</keyword>
<dbReference type="GO" id="GO:0005829">
    <property type="term" value="C:cytosol"/>
    <property type="evidence" value="ECO:0007669"/>
    <property type="project" value="TreeGrafter"/>
</dbReference>
<evidence type="ECO:0000256" key="4">
    <source>
        <dbReference type="PROSITE-ProRule" id="PRU00742"/>
    </source>
</evidence>
<accession>A0A2T0GX46</accession>
<dbReference type="InterPro" id="IPR006035">
    <property type="entry name" value="Ureohydrolase"/>
</dbReference>
<gene>
    <name evidence="5" type="ORF">CEP50_08680</name>
</gene>
<keyword evidence="6" id="KW-1185">Reference proteome</keyword>
<dbReference type="InterPro" id="IPR023696">
    <property type="entry name" value="Ureohydrolase_dom_sf"/>
</dbReference>
<keyword evidence="1" id="KW-0479">Metal-binding</keyword>
<dbReference type="Gene3D" id="3.40.800.10">
    <property type="entry name" value="Ureohydrolase domain"/>
    <property type="match status" value="1"/>
</dbReference>
<comment type="caution">
    <text evidence="5">The sequence shown here is derived from an EMBL/GenBank/DDBJ whole genome shotgun (WGS) entry which is preliminary data.</text>
</comment>
<keyword evidence="3" id="KW-0464">Manganese</keyword>
<dbReference type="AlphaFoldDB" id="A0A2T0GX46"/>
<evidence type="ECO:0000256" key="3">
    <source>
        <dbReference type="ARBA" id="ARBA00023211"/>
    </source>
</evidence>
<name>A0A2T0GX46_ACTMO</name>
<protein>
    <submittedName>
        <fullName evidence="5">Arginase</fullName>
    </submittedName>
</protein>
<organism evidence="5 6">
    <name type="scientific">Actinopolyspora mortivallis</name>
    <dbReference type="NCBI Taxonomy" id="33906"/>
    <lineage>
        <taxon>Bacteria</taxon>
        <taxon>Bacillati</taxon>
        <taxon>Actinomycetota</taxon>
        <taxon>Actinomycetes</taxon>
        <taxon>Actinopolysporales</taxon>
        <taxon>Actinopolysporaceae</taxon>
        <taxon>Actinopolyspora</taxon>
    </lineage>
</organism>
<dbReference type="EMBL" id="PVSR01000010">
    <property type="protein sequence ID" value="PRW63686.1"/>
    <property type="molecule type" value="Genomic_DNA"/>
</dbReference>
<proteinExistence type="inferred from homology"/>
<dbReference type="RefSeq" id="WP_106113428.1">
    <property type="nucleotide sequence ID" value="NZ_PVSR01000010.1"/>
</dbReference>
<dbReference type="STRING" id="1050202.GCA_000384035_03040"/>
<dbReference type="CDD" id="cd09999">
    <property type="entry name" value="Arginase-like_1"/>
    <property type="match status" value="1"/>
</dbReference>
<dbReference type="Proteomes" id="UP000239352">
    <property type="component" value="Unassembled WGS sequence"/>
</dbReference>
<comment type="similarity">
    <text evidence="4">Belongs to the arginase family.</text>
</comment>
<evidence type="ECO:0000313" key="5">
    <source>
        <dbReference type="EMBL" id="PRW63686.1"/>
    </source>
</evidence>
<evidence type="ECO:0000313" key="6">
    <source>
        <dbReference type="Proteomes" id="UP000239352"/>
    </source>
</evidence>
<sequence length="281" mass="29483">MARGATSALTVFRGRAGDRNERGMLGARVLGSELARHTGQNSVLIGQSRPVLNTSWETELAAASPELRRLACRYEELLDAGLTPVTAMNRCAAALATLPVLVRHRPDVRVVWLDAHPDLNTPATSATGYLGGMALAGATGMWDSGLGAGLPADNVVLGGVRDPDPPEQRLLDDGVVATVPVGPDMPGRLEELLADHPVYLHLDCDVLEPGILSTEQRVPGGMTLDQLEAVAELLADREPVGLEVAEFQVAEPGSSSTVEASSGAAELVEALSPLLRELGAR</sequence>